<gene>
    <name evidence="2" type="primary">kpsM</name>
    <name evidence="2" type="ORF">NCTC11227_00140</name>
</gene>
<keyword evidence="1" id="KW-0472">Membrane</keyword>
<dbReference type="Proteomes" id="UP000255102">
    <property type="component" value="Unassembled WGS sequence"/>
</dbReference>
<keyword evidence="1" id="KW-0812">Transmembrane</keyword>
<protein>
    <submittedName>
        <fullName evidence="2">Polysialic acid transport protein kpsM</fullName>
    </submittedName>
</protein>
<reference evidence="2 3" key="1">
    <citation type="submission" date="2018-06" db="EMBL/GenBank/DDBJ databases">
        <authorList>
            <consortium name="Pathogen Informatics"/>
            <person name="Doyle S."/>
        </authorList>
    </citation>
    <scope>NUCLEOTIDE SEQUENCE [LARGE SCALE GENOMIC DNA]</scope>
    <source>
        <strain evidence="2 3">NCTC11227</strain>
    </source>
</reference>
<proteinExistence type="predicted"/>
<keyword evidence="1" id="KW-1133">Transmembrane helix</keyword>
<evidence type="ECO:0000313" key="2">
    <source>
        <dbReference type="EMBL" id="STY86170.1"/>
    </source>
</evidence>
<sequence>MILMIVGHYDGELSKVISIVFTILYFISGVLYSAHMIPEPYLSYLMYNPFIHNLDSSCFIANLPDLSCEHELFYQMDNLYEFFRLAFV</sequence>
<dbReference type="EMBL" id="UGPW01000001">
    <property type="protein sequence ID" value="STY86170.1"/>
    <property type="molecule type" value="Genomic_DNA"/>
</dbReference>
<organism evidence="2 3">
    <name type="scientific">Moraxella ovis</name>
    <dbReference type="NCBI Taxonomy" id="29433"/>
    <lineage>
        <taxon>Bacteria</taxon>
        <taxon>Pseudomonadati</taxon>
        <taxon>Pseudomonadota</taxon>
        <taxon>Gammaproteobacteria</taxon>
        <taxon>Moraxellales</taxon>
        <taxon>Moraxellaceae</taxon>
        <taxon>Moraxella</taxon>
    </lineage>
</organism>
<name>A0A378PJ88_9GAMM</name>
<accession>A0A378PJ88</accession>
<evidence type="ECO:0000313" key="3">
    <source>
        <dbReference type="Proteomes" id="UP000255102"/>
    </source>
</evidence>
<dbReference type="AlphaFoldDB" id="A0A378PJ88"/>
<evidence type="ECO:0000256" key="1">
    <source>
        <dbReference type="SAM" id="Phobius"/>
    </source>
</evidence>
<feature type="transmembrane region" description="Helical" evidence="1">
    <location>
        <begin position="16"/>
        <end position="37"/>
    </location>
</feature>